<reference evidence="2" key="1">
    <citation type="submission" date="2019-09" db="UniProtKB">
        <authorList>
            <consortium name="WormBaseParasite"/>
        </authorList>
    </citation>
    <scope>IDENTIFICATION</scope>
</reference>
<proteinExistence type="predicted"/>
<dbReference type="AlphaFoldDB" id="A0A183F6Z1"/>
<accession>A0A183F6Z1</accession>
<evidence type="ECO:0000313" key="1">
    <source>
        <dbReference type="Proteomes" id="UP000050761"/>
    </source>
</evidence>
<evidence type="ECO:0000313" key="2">
    <source>
        <dbReference type="WBParaSite" id="HPBE_0000193301-mRNA-1"/>
    </source>
</evidence>
<protein>
    <submittedName>
        <fullName evidence="2">Uncharacterized protein</fullName>
    </submittedName>
</protein>
<dbReference type="Proteomes" id="UP000050761">
    <property type="component" value="Unassembled WGS sequence"/>
</dbReference>
<sequence>LLPLLAMGTRSGVDVVVEEHSGASGIEDNSRVGSRTIAAVSMPGSVLPIHSYKREQQRLFSVPHADCLLLEV</sequence>
<dbReference type="WBParaSite" id="HPBE_0000193301-mRNA-1">
    <property type="protein sequence ID" value="HPBE_0000193301-mRNA-1"/>
    <property type="gene ID" value="HPBE_0000193301"/>
</dbReference>
<keyword evidence="1" id="KW-1185">Reference proteome</keyword>
<name>A0A183F6Z1_HELPZ</name>
<organism evidence="1 2">
    <name type="scientific">Heligmosomoides polygyrus</name>
    <name type="common">Parasitic roundworm</name>
    <dbReference type="NCBI Taxonomy" id="6339"/>
    <lineage>
        <taxon>Eukaryota</taxon>
        <taxon>Metazoa</taxon>
        <taxon>Ecdysozoa</taxon>
        <taxon>Nematoda</taxon>
        <taxon>Chromadorea</taxon>
        <taxon>Rhabditida</taxon>
        <taxon>Rhabditina</taxon>
        <taxon>Rhabditomorpha</taxon>
        <taxon>Strongyloidea</taxon>
        <taxon>Heligmosomidae</taxon>
        <taxon>Heligmosomoides</taxon>
    </lineage>
</organism>